<dbReference type="Pfam" id="PF07394">
    <property type="entry name" value="DUF1501"/>
    <property type="match status" value="1"/>
</dbReference>
<evidence type="ECO:0000256" key="1">
    <source>
        <dbReference type="SAM" id="SignalP"/>
    </source>
</evidence>
<reference evidence="2 3" key="1">
    <citation type="submission" date="2019-05" db="EMBL/GenBank/DDBJ databases">
        <authorList>
            <consortium name="Science for Life Laboratories"/>
        </authorList>
    </citation>
    <scope>NUCLEOTIDE SEQUENCE [LARGE SCALE GENOMIC DNA]</scope>
    <source>
        <strain evidence="2">Soil9</strain>
    </source>
</reference>
<gene>
    <name evidence="2" type="ORF">SOIL9_02580</name>
</gene>
<dbReference type="PROSITE" id="PS51318">
    <property type="entry name" value="TAT"/>
    <property type="match status" value="1"/>
</dbReference>
<dbReference type="InterPro" id="IPR010869">
    <property type="entry name" value="DUF1501"/>
</dbReference>
<dbReference type="RefSeq" id="WP_162671612.1">
    <property type="nucleotide sequence ID" value="NZ_LR593886.1"/>
</dbReference>
<dbReference type="EMBL" id="LR593886">
    <property type="protein sequence ID" value="VTR98488.1"/>
    <property type="molecule type" value="Genomic_DNA"/>
</dbReference>
<dbReference type="SUPFAM" id="SSF53649">
    <property type="entry name" value="Alkaline phosphatase-like"/>
    <property type="match status" value="1"/>
</dbReference>
<evidence type="ECO:0000313" key="3">
    <source>
        <dbReference type="Proteomes" id="UP000464178"/>
    </source>
</evidence>
<dbReference type="AlphaFoldDB" id="A0A6P2DCL1"/>
<accession>A0A6P2DCL1</accession>
<protein>
    <recommendedName>
        <fullName evidence="4">DUF1501 domain-containing protein</fullName>
    </recommendedName>
</protein>
<name>A0A6P2DCL1_9BACT</name>
<evidence type="ECO:0008006" key="4">
    <source>
        <dbReference type="Google" id="ProtNLM"/>
    </source>
</evidence>
<organism evidence="2 3">
    <name type="scientific">Gemmata massiliana</name>
    <dbReference type="NCBI Taxonomy" id="1210884"/>
    <lineage>
        <taxon>Bacteria</taxon>
        <taxon>Pseudomonadati</taxon>
        <taxon>Planctomycetota</taxon>
        <taxon>Planctomycetia</taxon>
        <taxon>Gemmatales</taxon>
        <taxon>Gemmataceae</taxon>
        <taxon>Gemmata</taxon>
    </lineage>
</organism>
<dbReference type="PANTHER" id="PTHR43737">
    <property type="entry name" value="BLL7424 PROTEIN"/>
    <property type="match status" value="1"/>
</dbReference>
<feature type="chain" id="PRO_5026888295" description="DUF1501 domain-containing protein" evidence="1">
    <location>
        <begin position="27"/>
        <end position="429"/>
    </location>
</feature>
<feature type="signal peptide" evidence="1">
    <location>
        <begin position="1"/>
        <end position="26"/>
    </location>
</feature>
<dbReference type="KEGG" id="gms:SOIL9_02580"/>
<keyword evidence="3" id="KW-1185">Reference proteome</keyword>
<dbReference type="PANTHER" id="PTHR43737:SF1">
    <property type="entry name" value="DUF1501 DOMAIN-CONTAINING PROTEIN"/>
    <property type="match status" value="1"/>
</dbReference>
<proteinExistence type="predicted"/>
<keyword evidence="1" id="KW-0732">Signal</keyword>
<evidence type="ECO:0000313" key="2">
    <source>
        <dbReference type="EMBL" id="VTR98488.1"/>
    </source>
</evidence>
<dbReference type="Proteomes" id="UP000464178">
    <property type="component" value="Chromosome"/>
</dbReference>
<dbReference type="Gene3D" id="3.40.720.10">
    <property type="entry name" value="Alkaline Phosphatase, subunit A"/>
    <property type="match status" value="1"/>
</dbReference>
<dbReference type="InterPro" id="IPR006311">
    <property type="entry name" value="TAT_signal"/>
</dbReference>
<dbReference type="InterPro" id="IPR017850">
    <property type="entry name" value="Alkaline_phosphatase_core_sf"/>
</dbReference>
<sequence length="429" mass="45797">MKPLDRRNFLRTSTAAVGASWLPALAARAANDPARQRACIVLWMAGGPTQTDTFDPKPDHANGGPFKAIDTAANGVRIAEHLPLVAKQMKHLAVVRSMSTKEGDHGRATLHLRTGNLPQGGIDFPTFGSLVSKERTHPDDDLPGYVSISPRGFGPTALSAGFLGSRHSPLVVGDTGGGYGGEEGGALRVENLGLPAGISEQRADERRALLEESEADFLASRPGVATDSHKSAYQRAVRLMKESAARAFDLSEEKAAVRARYGRNRFGQGCLLARRLVERGVPFVEVTLGGWDTHDNNFTQVKNLCGTLDPAWATLMADLKDRGLLETTTVVWMGEFGRTPGINPRNGRDHYPNAWSVVLGGGGIVGGQAVGKTGADGLKVEERPVSVPDLLATVCRAIGIDPNKQNMSNVSRPIRIVDQAGKPVKEVLA</sequence>